<protein>
    <submittedName>
        <fullName evidence="1">Uncharacterized protein</fullName>
    </submittedName>
</protein>
<name>A0A9P6E9A4_9AGAR</name>
<dbReference type="SUPFAM" id="SSF140860">
    <property type="entry name" value="Pseudo ankyrin repeat-like"/>
    <property type="match status" value="1"/>
</dbReference>
<dbReference type="Gene3D" id="1.25.40.20">
    <property type="entry name" value="Ankyrin repeat-containing domain"/>
    <property type="match status" value="1"/>
</dbReference>
<organism evidence="1 2">
    <name type="scientific">Crepidotus variabilis</name>
    <dbReference type="NCBI Taxonomy" id="179855"/>
    <lineage>
        <taxon>Eukaryota</taxon>
        <taxon>Fungi</taxon>
        <taxon>Dikarya</taxon>
        <taxon>Basidiomycota</taxon>
        <taxon>Agaricomycotina</taxon>
        <taxon>Agaricomycetes</taxon>
        <taxon>Agaricomycetidae</taxon>
        <taxon>Agaricales</taxon>
        <taxon>Agaricineae</taxon>
        <taxon>Crepidotaceae</taxon>
        <taxon>Crepidotus</taxon>
    </lineage>
</organism>
<gene>
    <name evidence="1" type="ORF">CPB83DRAFT_773186</name>
</gene>
<dbReference type="EMBL" id="MU157892">
    <property type="protein sequence ID" value="KAF9524835.1"/>
    <property type="molecule type" value="Genomic_DNA"/>
</dbReference>
<evidence type="ECO:0000313" key="1">
    <source>
        <dbReference type="EMBL" id="KAF9524835.1"/>
    </source>
</evidence>
<dbReference type="InterPro" id="IPR036770">
    <property type="entry name" value="Ankyrin_rpt-contain_sf"/>
</dbReference>
<proteinExistence type="predicted"/>
<reference evidence="1" key="1">
    <citation type="submission" date="2020-11" db="EMBL/GenBank/DDBJ databases">
        <authorList>
            <consortium name="DOE Joint Genome Institute"/>
            <person name="Ahrendt S."/>
            <person name="Riley R."/>
            <person name="Andreopoulos W."/>
            <person name="Labutti K."/>
            <person name="Pangilinan J."/>
            <person name="Ruiz-Duenas F.J."/>
            <person name="Barrasa J.M."/>
            <person name="Sanchez-Garcia M."/>
            <person name="Camarero S."/>
            <person name="Miyauchi S."/>
            <person name="Serrano A."/>
            <person name="Linde D."/>
            <person name="Babiker R."/>
            <person name="Drula E."/>
            <person name="Ayuso-Fernandez I."/>
            <person name="Pacheco R."/>
            <person name="Padilla G."/>
            <person name="Ferreira P."/>
            <person name="Barriuso J."/>
            <person name="Kellner H."/>
            <person name="Castanera R."/>
            <person name="Alfaro M."/>
            <person name="Ramirez L."/>
            <person name="Pisabarro A.G."/>
            <person name="Kuo A."/>
            <person name="Tritt A."/>
            <person name="Lipzen A."/>
            <person name="He G."/>
            <person name="Yan M."/>
            <person name="Ng V."/>
            <person name="Cullen D."/>
            <person name="Martin F."/>
            <person name="Rosso M.-N."/>
            <person name="Henrissat B."/>
            <person name="Hibbett D."/>
            <person name="Martinez A.T."/>
            <person name="Grigoriev I.V."/>
        </authorList>
    </citation>
    <scope>NUCLEOTIDE SEQUENCE</scope>
    <source>
        <strain evidence="1">CBS 506.95</strain>
    </source>
</reference>
<accession>A0A9P6E9A4</accession>
<keyword evidence="2" id="KW-1185">Reference proteome</keyword>
<dbReference type="AlphaFoldDB" id="A0A9P6E9A4"/>
<evidence type="ECO:0000313" key="2">
    <source>
        <dbReference type="Proteomes" id="UP000807306"/>
    </source>
</evidence>
<dbReference type="OrthoDB" id="539213at2759"/>
<sequence length="251" mass="28977">MFKLLGFENLPVELLHEVQLFVVSEHLPHISRYFHDVFKHASPHFSAQYLLFRIEDEADLDTSEIYTHALRYPICSQPVLHALHSVMKHRPRKGKGYVHLPTRLFRSLVSPASVWTTKDEPIPFLRYLFDTPGIPKIDTNYPDGYALTKAVHARSIPLVELLLEHHASPKHRDNLSVKVAIRQKDLLMVKLLVERRLAKKGKNKKRKLEDRVQLDSMLLKIAVSVGATDIVDYLYKEKGVVPDVQTLKNLR</sequence>
<dbReference type="Proteomes" id="UP000807306">
    <property type="component" value="Unassembled WGS sequence"/>
</dbReference>
<comment type="caution">
    <text evidence="1">The sequence shown here is derived from an EMBL/GenBank/DDBJ whole genome shotgun (WGS) entry which is preliminary data.</text>
</comment>